<keyword evidence="6" id="KW-1185">Reference proteome</keyword>
<dbReference type="AlphaFoldDB" id="A0A9N9A635"/>
<dbReference type="InterPro" id="IPR048696">
    <property type="entry name" value="SHQ1-like_CS"/>
</dbReference>
<feature type="compositionally biased region" description="Acidic residues" evidence="2">
    <location>
        <begin position="249"/>
        <end position="261"/>
    </location>
</feature>
<dbReference type="PANTHER" id="PTHR12967">
    <property type="entry name" value="PROTEIN SHQ1 HOMOLOG"/>
    <property type="match status" value="1"/>
</dbReference>
<dbReference type="Pfam" id="PF04925">
    <property type="entry name" value="SHQ1"/>
    <property type="match status" value="1"/>
</dbReference>
<dbReference type="SUPFAM" id="SSF140860">
    <property type="entry name" value="Pseudo ankyrin repeat-like"/>
    <property type="match status" value="1"/>
</dbReference>
<evidence type="ECO:0000259" key="4">
    <source>
        <dbReference type="Pfam" id="PF21413"/>
    </source>
</evidence>
<proteinExistence type="inferred from homology"/>
<dbReference type="InterPro" id="IPR039742">
    <property type="entry name" value="Shq1"/>
</dbReference>
<dbReference type="GO" id="GO:0000493">
    <property type="term" value="P:box H/ACA snoRNP assembly"/>
    <property type="evidence" value="ECO:0007669"/>
    <property type="project" value="InterPro"/>
</dbReference>
<feature type="region of interest" description="Disordered" evidence="2">
    <location>
        <begin position="229"/>
        <end position="261"/>
    </location>
</feature>
<gene>
    <name evidence="5" type="ORF">POCULU_LOCUS3423</name>
</gene>
<dbReference type="EMBL" id="CAJVPJ010000378">
    <property type="protein sequence ID" value="CAG8518049.1"/>
    <property type="molecule type" value="Genomic_DNA"/>
</dbReference>
<evidence type="ECO:0000313" key="6">
    <source>
        <dbReference type="Proteomes" id="UP000789572"/>
    </source>
</evidence>
<dbReference type="InterPro" id="IPR007009">
    <property type="entry name" value="Shq1_C"/>
</dbReference>
<dbReference type="GO" id="GO:0051082">
    <property type="term" value="F:unfolded protein binding"/>
    <property type="evidence" value="ECO:0007669"/>
    <property type="project" value="TreeGrafter"/>
</dbReference>
<evidence type="ECO:0000256" key="1">
    <source>
        <dbReference type="ARBA" id="ARBA00005607"/>
    </source>
</evidence>
<name>A0A9N9A635_9GLOM</name>
<dbReference type="InterPro" id="IPR008978">
    <property type="entry name" value="HSP20-like_chaperone"/>
</dbReference>
<dbReference type="GO" id="GO:0005654">
    <property type="term" value="C:nucleoplasm"/>
    <property type="evidence" value="ECO:0007669"/>
    <property type="project" value="TreeGrafter"/>
</dbReference>
<accession>A0A9N9A635</accession>
<reference evidence="5" key="1">
    <citation type="submission" date="2021-06" db="EMBL/GenBank/DDBJ databases">
        <authorList>
            <person name="Kallberg Y."/>
            <person name="Tangrot J."/>
            <person name="Rosling A."/>
        </authorList>
    </citation>
    <scope>NUCLEOTIDE SEQUENCE</scope>
    <source>
        <strain evidence="5">IA702</strain>
    </source>
</reference>
<dbReference type="PANTHER" id="PTHR12967:SF0">
    <property type="entry name" value="PROTEIN SHQ1 HOMOLOG"/>
    <property type="match status" value="1"/>
</dbReference>
<comment type="caution">
    <text evidence="5">The sequence shown here is derived from an EMBL/GenBank/DDBJ whole genome shotgun (WGS) entry which is preliminary data.</text>
</comment>
<feature type="domain" description="SHQ1-like CS" evidence="4">
    <location>
        <begin position="529"/>
        <end position="598"/>
    </location>
</feature>
<evidence type="ECO:0000256" key="2">
    <source>
        <dbReference type="SAM" id="MobiDB-lite"/>
    </source>
</evidence>
<dbReference type="Pfam" id="PF21413">
    <property type="entry name" value="SHQ1-like_CS"/>
    <property type="match status" value="1"/>
</dbReference>
<dbReference type="GO" id="GO:0005737">
    <property type="term" value="C:cytoplasm"/>
    <property type="evidence" value="ECO:0007669"/>
    <property type="project" value="TreeGrafter"/>
</dbReference>
<evidence type="ECO:0000259" key="3">
    <source>
        <dbReference type="Pfam" id="PF04925"/>
    </source>
</evidence>
<dbReference type="Proteomes" id="UP000789572">
    <property type="component" value="Unassembled WGS sequence"/>
</dbReference>
<feature type="domain" description="Shq1 C-terminal" evidence="3">
    <location>
        <begin position="756"/>
        <end position="934"/>
    </location>
</feature>
<dbReference type="OrthoDB" id="73639at2759"/>
<dbReference type="Gene3D" id="2.60.40.790">
    <property type="match status" value="1"/>
</dbReference>
<protein>
    <submittedName>
        <fullName evidence="5">9388_t:CDS:1</fullName>
    </submittedName>
</protein>
<organism evidence="5 6">
    <name type="scientific">Paraglomus occultum</name>
    <dbReference type="NCBI Taxonomy" id="144539"/>
    <lineage>
        <taxon>Eukaryota</taxon>
        <taxon>Fungi</taxon>
        <taxon>Fungi incertae sedis</taxon>
        <taxon>Mucoromycota</taxon>
        <taxon>Glomeromycotina</taxon>
        <taxon>Glomeromycetes</taxon>
        <taxon>Paraglomerales</taxon>
        <taxon>Paraglomeraceae</taxon>
        <taxon>Paraglomus</taxon>
    </lineage>
</organism>
<sequence length="946" mass="109672">MEVDASLLNDSVDSSNRDLTFDGFTFTFAVSPELRLPPLPPQMTTELVELSRRKVALEASNRRQRIVKRLFCRDSDDPLTQKRSIGGTSLGGRKGFGRERSKYVRWISLESFPNEILIHICEFCDTLEVIGRVNRFFYKLVRNKFVLARWGIRQLGHAQALRVTTSYMWRDRDDHTGGLELVKYMINNGADILCGDDGMWMLKLLELGKYQLLESVLMHYKDIFFPEEPKKNENDKQDDENGDAHTVDIDDIDDLDEEDDSETEIDGIKKFLQELARRAVFKGNEAAAIVCLLVDGGYKSHKTLSKFISLNNKSVINCILRNRKARISREEWKLACNFFRTYSSRNGDLDMIRLFIYHRVFTVDEHGRVPEYPTLLEEAIRYQHIHVVDFLIQHGITSIEHPFATFKRLFRAPPKNGYHMLYHLRLKGLISVKPLPANYALNNCTERVEWIADRLRDYPHMGSLLRYLLQQGGTCMTCSWVNERQDPIFSETAGIMVRIVTSAYEADMLKWDTVNRDSGEGRNVVKGLAQDVELDVDGSQFRFYLKPYYLRLQLPGNVIEDTRASALYEVESGNMTVKLPKETPGEYFPDLDLLTKLLARSGERASSNGGHLIEVVGENNDALTDAEIEEAIEYSWELPQKIVDVPEILLNAQYGFNGSYSGYFTHVQETCNEINEIIDPETSTPLSRRQNRIQAEDLKFDEDHYIADLLNNEPILNLLKYKTRWWKILKRLQKTDDVPKDSESTINENEKLHSVKDPEMEFTSREREMMLRLPNKEYLLNDAKAIYLGLVDLLYAYSYNHRFTEGENTIESAWTIGIISPTISSSEQFSTLRETVIALFRRSLSYPLYRSFILCEKVLQDVYVLLKLGRRAIIKVLLDIKDTFDNHDVYYIYSKVWLDDYCVWCMKASDKHIRSLARELHHFKIEKAEIGFELENLEQISQEAEI</sequence>
<evidence type="ECO:0000313" key="5">
    <source>
        <dbReference type="EMBL" id="CAG8518049.1"/>
    </source>
</evidence>
<comment type="similarity">
    <text evidence="1">Belongs to the SHQ1 family.</text>
</comment>
<dbReference type="CDD" id="cd09917">
    <property type="entry name" value="F-box_SF"/>
    <property type="match status" value="1"/>
</dbReference>